<evidence type="ECO:0000313" key="4">
    <source>
        <dbReference type="Proteomes" id="UP001164390"/>
    </source>
</evidence>
<dbReference type="PANTHER" id="PTHR43767">
    <property type="entry name" value="LONG-CHAIN-FATTY-ACID--COA LIGASE"/>
    <property type="match status" value="1"/>
</dbReference>
<reference evidence="3" key="1">
    <citation type="submission" date="2022-01" db="EMBL/GenBank/DDBJ databases">
        <title>Nocardioidaceae gen. sp. A5X3R13.</title>
        <authorList>
            <person name="Lopez Marin M.A."/>
            <person name="Uhlik O."/>
        </authorList>
    </citation>
    <scope>NUCLEOTIDE SEQUENCE</scope>
    <source>
        <strain evidence="3">A5X3R13</strain>
    </source>
</reference>
<dbReference type="EMBL" id="CP094970">
    <property type="protein sequence ID" value="UYM06401.1"/>
    <property type="molecule type" value="Genomic_DNA"/>
</dbReference>
<dbReference type="Gene3D" id="3.40.50.12780">
    <property type="entry name" value="N-terminal domain of ligase-like"/>
    <property type="match status" value="1"/>
</dbReference>
<dbReference type="AlphaFoldDB" id="A0AA46YMC8"/>
<dbReference type="RefSeq" id="WP_271635298.1">
    <property type="nucleotide sequence ID" value="NZ_CP094970.1"/>
</dbReference>
<dbReference type="InterPro" id="IPR042099">
    <property type="entry name" value="ANL_N_sf"/>
</dbReference>
<dbReference type="Gene3D" id="3.30.300.30">
    <property type="match status" value="1"/>
</dbReference>
<organism evidence="3 4">
    <name type="scientific">Solicola gregarius</name>
    <dbReference type="NCBI Taxonomy" id="2908642"/>
    <lineage>
        <taxon>Bacteria</taxon>
        <taxon>Bacillati</taxon>
        <taxon>Actinomycetota</taxon>
        <taxon>Actinomycetes</taxon>
        <taxon>Propionibacteriales</taxon>
        <taxon>Nocardioidaceae</taxon>
        <taxon>Solicola</taxon>
    </lineage>
</organism>
<dbReference type="SUPFAM" id="SSF56801">
    <property type="entry name" value="Acetyl-CoA synthetase-like"/>
    <property type="match status" value="1"/>
</dbReference>
<protein>
    <submittedName>
        <fullName evidence="3">AMP-binding protein</fullName>
    </submittedName>
</protein>
<sequence>MKARHDIYWTQGLHRALQQQPDGIATIFGERTRTFTEQADRVARLAGALRELGVRDGARVGILGLNSDRLAEAALAIPWADGVIDVVDIVRAPFEMAPMLAEAETSILLVDDAFAGFVPQIRAAYAGLRSVIHMGDGPPPADTTAFEALIAGTAPVPDARRGGDELAALVHTGGTTELPKAVMHTGGSMLSLAQAFGATLPEFVRPGTRLLQVTPMSHVSGVGTCLATSQYGNTLVPLPRFDPAVVLEMVEAHRITAMFVVPSMLQQVVDHPDAARRDLDSLRLVFYGGSPITERLLERTEAVFPHAGFGQVYGMTETMSCTLMTPADHRPGPQRRSAGRTAIHSELRVVDADDVDVPTGTPGEILLRGPGVMQGYWNDPDATTQVLRGGWVHTGDIGYLDEAGYVYVVDRVKDVIVVGGDNVHSTEVENALASHHDVAACAVIGVPDDGTGEQVHAVVVPRPGASPDPEQLAKHCAAYLAEFKVPKGWEFVEALPTSPTGKVLKRELRKPHWEGRERQVN</sequence>
<keyword evidence="4" id="KW-1185">Reference proteome</keyword>
<dbReference type="InterPro" id="IPR025110">
    <property type="entry name" value="AMP-bd_C"/>
</dbReference>
<dbReference type="Proteomes" id="UP001164390">
    <property type="component" value="Chromosome"/>
</dbReference>
<dbReference type="InterPro" id="IPR050237">
    <property type="entry name" value="ATP-dep_AMP-bd_enzyme"/>
</dbReference>
<gene>
    <name evidence="3" type="ORF">L0C25_04825</name>
</gene>
<accession>A0AA46YMC8</accession>
<dbReference type="PANTHER" id="PTHR43767:SF1">
    <property type="entry name" value="NONRIBOSOMAL PEPTIDE SYNTHASE PES1 (EUROFUNG)-RELATED"/>
    <property type="match status" value="1"/>
</dbReference>
<proteinExistence type="predicted"/>
<dbReference type="InterPro" id="IPR045851">
    <property type="entry name" value="AMP-bd_C_sf"/>
</dbReference>
<evidence type="ECO:0000259" key="2">
    <source>
        <dbReference type="Pfam" id="PF13193"/>
    </source>
</evidence>
<dbReference type="Pfam" id="PF13193">
    <property type="entry name" value="AMP-binding_C"/>
    <property type="match status" value="1"/>
</dbReference>
<evidence type="ECO:0000313" key="3">
    <source>
        <dbReference type="EMBL" id="UYM06401.1"/>
    </source>
</evidence>
<feature type="domain" description="AMP-dependent synthetase/ligase" evidence="1">
    <location>
        <begin position="14"/>
        <end position="377"/>
    </location>
</feature>
<evidence type="ECO:0000259" key="1">
    <source>
        <dbReference type="Pfam" id="PF00501"/>
    </source>
</evidence>
<dbReference type="InterPro" id="IPR000873">
    <property type="entry name" value="AMP-dep_synth/lig_dom"/>
</dbReference>
<feature type="domain" description="AMP-binding enzyme C-terminal" evidence="2">
    <location>
        <begin position="427"/>
        <end position="502"/>
    </location>
</feature>
<dbReference type="GO" id="GO:0016878">
    <property type="term" value="F:acid-thiol ligase activity"/>
    <property type="evidence" value="ECO:0007669"/>
    <property type="project" value="UniProtKB-ARBA"/>
</dbReference>
<dbReference type="KEGG" id="sgrg:L0C25_04825"/>
<name>A0AA46YMC8_9ACTN</name>
<dbReference type="Pfam" id="PF00501">
    <property type="entry name" value="AMP-binding"/>
    <property type="match status" value="1"/>
</dbReference>